<keyword evidence="8" id="KW-1185">Reference proteome</keyword>
<dbReference type="EMBL" id="CP011071">
    <property type="protein sequence ID" value="AKA36081.1"/>
    <property type="molecule type" value="Genomic_DNA"/>
</dbReference>
<evidence type="ECO:0000256" key="3">
    <source>
        <dbReference type="ARBA" id="ARBA00022989"/>
    </source>
</evidence>
<feature type="transmembrane region" description="Helical" evidence="5">
    <location>
        <begin position="39"/>
        <end position="56"/>
    </location>
</feature>
<reference evidence="7 8" key="1">
    <citation type="submission" date="2015-03" db="EMBL/GenBank/DDBJ databases">
        <title>Complete genome sequence of Muricauda lutaonensis CC-HSB-11T, isolated from a coastal hot spring.</title>
        <authorList>
            <person name="Kim K.M."/>
        </authorList>
    </citation>
    <scope>NUCLEOTIDE SEQUENCE [LARGE SCALE GENOMIC DNA]</scope>
    <source>
        <strain evidence="7 8">CC-HSB-11</strain>
    </source>
</reference>
<feature type="transmembrane region" description="Helical" evidence="5">
    <location>
        <begin position="68"/>
        <end position="84"/>
    </location>
</feature>
<feature type="transmembrane region" description="Helical" evidence="5">
    <location>
        <begin position="354"/>
        <end position="374"/>
    </location>
</feature>
<accession>A0A0D5YW01</accession>
<dbReference type="InterPro" id="IPR007016">
    <property type="entry name" value="O-antigen_ligase-rel_domated"/>
</dbReference>
<feature type="transmembrane region" description="Helical" evidence="5">
    <location>
        <begin position="12"/>
        <end position="33"/>
    </location>
</feature>
<feature type="transmembrane region" description="Helical" evidence="5">
    <location>
        <begin position="158"/>
        <end position="180"/>
    </location>
</feature>
<protein>
    <recommendedName>
        <fullName evidence="6">O-antigen ligase-related domain-containing protein</fullName>
    </recommendedName>
</protein>
<dbReference type="GO" id="GO:0016020">
    <property type="term" value="C:membrane"/>
    <property type="evidence" value="ECO:0007669"/>
    <property type="project" value="UniProtKB-SubCell"/>
</dbReference>
<evidence type="ECO:0000256" key="1">
    <source>
        <dbReference type="ARBA" id="ARBA00004141"/>
    </source>
</evidence>
<feature type="transmembrane region" description="Helical" evidence="5">
    <location>
        <begin position="239"/>
        <end position="260"/>
    </location>
</feature>
<proteinExistence type="predicted"/>
<dbReference type="HOGENOM" id="CLU_670292_0_0_10"/>
<dbReference type="Proteomes" id="UP000032726">
    <property type="component" value="Chromosome"/>
</dbReference>
<feature type="transmembrane region" description="Helical" evidence="5">
    <location>
        <begin position="96"/>
        <end position="114"/>
    </location>
</feature>
<organism evidence="7 8">
    <name type="scientific">Flagellimonas lutaonensis</name>
    <dbReference type="NCBI Taxonomy" id="516051"/>
    <lineage>
        <taxon>Bacteria</taxon>
        <taxon>Pseudomonadati</taxon>
        <taxon>Bacteroidota</taxon>
        <taxon>Flavobacteriia</taxon>
        <taxon>Flavobacteriales</taxon>
        <taxon>Flavobacteriaceae</taxon>
        <taxon>Flagellimonas</taxon>
    </lineage>
</organism>
<dbReference type="InterPro" id="IPR051533">
    <property type="entry name" value="WaaL-like"/>
</dbReference>
<keyword evidence="4 5" id="KW-0472">Membrane</keyword>
<dbReference type="PANTHER" id="PTHR37422:SF13">
    <property type="entry name" value="LIPOPOLYSACCHARIDE BIOSYNTHESIS PROTEIN PA4999-RELATED"/>
    <property type="match status" value="1"/>
</dbReference>
<evidence type="ECO:0000256" key="5">
    <source>
        <dbReference type="SAM" id="Phobius"/>
    </source>
</evidence>
<keyword evidence="2 5" id="KW-0812">Transmembrane</keyword>
<sequence>MKSLEKVNRESFLHPLGVFLTLFIIFSTSLGSYLGVQNLIVSGLLPLLFFVSILLFHKELSQKNTQEIIVLSLLVVLSLATIYMPGISVDAFLTDFRKLVASLMAAFVGLIFGLRKNNENFVYIGFLVSIIVLILIAYSRGNFALLGFSSMKVQRDRFFFNANYYSYISYFANISILYLHLRYKNKLTFILTLVLPFLFLALAFITQSRSGLLFVLLVNTFFWLFINKSTNAQNSLFKIVRFIGVLAVGIFLAIQLNNVYQKSNIAQRFSSSGDDSRAYLARQGIELFIEHPLLGIGLGQFPMFNRSKQFTHNSYAEALSEHGIIGGIILLVLFFFPFFKGYSLLRKFPKNPFLKLHLLFFITFLLYNNFFVFYKVPYAMLYFFMFIGLQYRLALLLSKPSKANAAK</sequence>
<evidence type="ECO:0000259" key="6">
    <source>
        <dbReference type="Pfam" id="PF04932"/>
    </source>
</evidence>
<comment type="subcellular location">
    <subcellularLocation>
        <location evidence="1">Membrane</location>
        <topology evidence="1">Multi-pass membrane protein</topology>
    </subcellularLocation>
</comment>
<dbReference type="PANTHER" id="PTHR37422">
    <property type="entry name" value="TEICHURONIC ACID BIOSYNTHESIS PROTEIN TUAE"/>
    <property type="match status" value="1"/>
</dbReference>
<evidence type="ECO:0000256" key="4">
    <source>
        <dbReference type="ARBA" id="ARBA00023136"/>
    </source>
</evidence>
<name>A0A0D5YW01_9FLAO</name>
<dbReference type="AlphaFoldDB" id="A0A0D5YW01"/>
<feature type="transmembrane region" description="Helical" evidence="5">
    <location>
        <begin position="211"/>
        <end position="227"/>
    </location>
</feature>
<evidence type="ECO:0000256" key="2">
    <source>
        <dbReference type="ARBA" id="ARBA00022692"/>
    </source>
</evidence>
<feature type="transmembrane region" description="Helical" evidence="5">
    <location>
        <begin position="187"/>
        <end position="205"/>
    </location>
</feature>
<dbReference type="Pfam" id="PF04932">
    <property type="entry name" value="Wzy_C"/>
    <property type="match status" value="1"/>
</dbReference>
<feature type="transmembrane region" description="Helical" evidence="5">
    <location>
        <begin position="121"/>
        <end position="138"/>
    </location>
</feature>
<feature type="transmembrane region" description="Helical" evidence="5">
    <location>
        <begin position="323"/>
        <end position="342"/>
    </location>
</feature>
<dbReference type="STRING" id="516051.VC82_2509"/>
<feature type="transmembrane region" description="Helical" evidence="5">
    <location>
        <begin position="380"/>
        <end position="397"/>
    </location>
</feature>
<keyword evidence="3 5" id="KW-1133">Transmembrane helix</keyword>
<evidence type="ECO:0000313" key="8">
    <source>
        <dbReference type="Proteomes" id="UP000032726"/>
    </source>
</evidence>
<feature type="domain" description="O-antigen ligase-related" evidence="6">
    <location>
        <begin position="197"/>
        <end position="331"/>
    </location>
</feature>
<evidence type="ECO:0000313" key="7">
    <source>
        <dbReference type="EMBL" id="AKA36081.1"/>
    </source>
</evidence>
<dbReference type="KEGG" id="mlt:VC82_2509"/>
<gene>
    <name evidence="7" type="ORF">VC82_2509</name>
</gene>